<dbReference type="InterPro" id="IPR050490">
    <property type="entry name" value="Bact_solute-bd_prot1"/>
</dbReference>
<comment type="caution">
    <text evidence="2">The sequence shown here is derived from an EMBL/GenBank/DDBJ whole genome shotgun (WGS) entry which is preliminary data.</text>
</comment>
<dbReference type="Gene3D" id="3.40.190.10">
    <property type="entry name" value="Periplasmic binding protein-like II"/>
    <property type="match status" value="1"/>
</dbReference>
<dbReference type="EMBL" id="JAUHPW010000008">
    <property type="protein sequence ID" value="MDN4476337.1"/>
    <property type="molecule type" value="Genomic_DNA"/>
</dbReference>
<gene>
    <name evidence="2" type="ORF">QQX09_10765</name>
</gene>
<keyword evidence="1" id="KW-0732">Signal</keyword>
<feature type="signal peptide" evidence="1">
    <location>
        <begin position="1"/>
        <end position="22"/>
    </location>
</feature>
<evidence type="ECO:0000256" key="1">
    <source>
        <dbReference type="SAM" id="SignalP"/>
    </source>
</evidence>
<feature type="chain" id="PRO_5047217517" evidence="1">
    <location>
        <begin position="23"/>
        <end position="452"/>
    </location>
</feature>
<protein>
    <submittedName>
        <fullName evidence="2">Extracellular solute-binding protein</fullName>
    </submittedName>
</protein>
<dbReference type="SUPFAM" id="SSF53850">
    <property type="entry name" value="Periplasmic binding protein-like II"/>
    <property type="match status" value="1"/>
</dbReference>
<evidence type="ECO:0000313" key="3">
    <source>
        <dbReference type="Proteomes" id="UP001172728"/>
    </source>
</evidence>
<dbReference type="PANTHER" id="PTHR43649:SF32">
    <property type="entry name" value="SUGAR BINDING SECRETED PROTEIN"/>
    <property type="match status" value="1"/>
</dbReference>
<dbReference type="PROSITE" id="PS51257">
    <property type="entry name" value="PROKAR_LIPOPROTEIN"/>
    <property type="match status" value="1"/>
</dbReference>
<sequence>MNKARRTAMALAGTAAAFSLIATGCSSGDGDGGGAESAEPIASDAFDEAMSTPTELTFWTWVPDIENEIALFEEAYPAMDVTVENVGQGLEHYQKLRSALESGEGAPDVAQIEYMYIPTFNLTNSLLDLSQFGARDLGGDYVEWVWNQVANDAGVWAIPQDTGPMGNLYREDILAEAGLDAAPETYDEYAEAAQLVKDETGSYISNLAANEPVQLIALLWQAGIDPFGYDGAETVSIDVSSAEVKEIVQYWQDLVQADLVSTDAGWTDNWFQNIANGNYAGWLVPAWGPIFLQGTAEGTAGKWRAAPLPQWDAANPVSGNWGGSSNAVLATSENPIAAYELARWINYEPEPTTMFATEQFLYPALTSLLEDPEYADQPVEFFGGQEVNAEFAEISATVDPTFEWLPFMEYVLSSYNETVGAAWEKKGDAVGALDVWQQELVDYATEQGFTVE</sequence>
<accession>A0ABT8GBA0</accession>
<evidence type="ECO:0000313" key="2">
    <source>
        <dbReference type="EMBL" id="MDN4476337.1"/>
    </source>
</evidence>
<name>A0ABT8GBA0_9MICO</name>
<organism evidence="2 3">
    <name type="scientific">Demequina litoralis</name>
    <dbReference type="NCBI Taxonomy" id="3051660"/>
    <lineage>
        <taxon>Bacteria</taxon>
        <taxon>Bacillati</taxon>
        <taxon>Actinomycetota</taxon>
        <taxon>Actinomycetes</taxon>
        <taxon>Micrococcales</taxon>
        <taxon>Demequinaceae</taxon>
        <taxon>Demequina</taxon>
    </lineage>
</organism>
<dbReference type="PANTHER" id="PTHR43649">
    <property type="entry name" value="ARABINOSE-BINDING PROTEIN-RELATED"/>
    <property type="match status" value="1"/>
</dbReference>
<reference evidence="2" key="1">
    <citation type="submission" date="2023-06" db="EMBL/GenBank/DDBJ databases">
        <title>Sysu t00192.</title>
        <authorList>
            <person name="Gao L."/>
            <person name="Fang B.-Z."/>
            <person name="Li W.-J."/>
        </authorList>
    </citation>
    <scope>NUCLEOTIDE SEQUENCE</scope>
    <source>
        <strain evidence="2">SYSU T00192</strain>
    </source>
</reference>
<proteinExistence type="predicted"/>
<keyword evidence="3" id="KW-1185">Reference proteome</keyword>
<dbReference type="Proteomes" id="UP001172728">
    <property type="component" value="Unassembled WGS sequence"/>
</dbReference>
<dbReference type="RefSeq" id="WP_301134504.1">
    <property type="nucleotide sequence ID" value="NZ_JAUHPW010000008.1"/>
</dbReference>